<dbReference type="RefSeq" id="WP_119870471.1">
    <property type="nucleotide sequence ID" value="NZ_BSWF01000002.1"/>
</dbReference>
<name>A0A3S0XZ28_9GAMM</name>
<dbReference type="EMBL" id="CP065031">
    <property type="protein sequence ID" value="QPK22451.1"/>
    <property type="molecule type" value="Genomic_DNA"/>
</dbReference>
<reference evidence="2 3" key="2">
    <citation type="submission" date="2020-11" db="EMBL/GenBank/DDBJ databases">
        <title>Complete genome sequence of Pectobacterium brasiliense strain F126.</title>
        <authorList>
            <person name="Miroshnikov K."/>
            <person name="Vo T.N.H."/>
            <person name="Khodykina M.V."/>
            <person name="Kabanova A.P."/>
            <person name="Shneider M."/>
            <person name="Korzhenkov A."/>
            <person name="Toschakov S.V."/>
            <person name="Miroshnikov K.A."/>
            <person name="Ignatov A.N."/>
            <person name="Mikhailova Y.V."/>
            <person name="Shelenkov A."/>
            <person name="Yanushevich Y.G."/>
            <person name="Evseev P.V."/>
        </authorList>
    </citation>
    <scope>NUCLEOTIDE SEQUENCE [LARGE SCALE GENOMIC DNA]</scope>
    <source>
        <strain evidence="2 3">F126</strain>
    </source>
</reference>
<dbReference type="EMBL" id="JACGET010000004">
    <property type="protein sequence ID" value="MBN3105487.1"/>
    <property type="molecule type" value="Genomic_DNA"/>
</dbReference>
<keyword evidence="4" id="KW-1185">Reference proteome</keyword>
<organism evidence="2 3">
    <name type="scientific">Pectobacterium brasiliense</name>
    <dbReference type="NCBI Taxonomy" id="180957"/>
    <lineage>
        <taxon>Bacteria</taxon>
        <taxon>Pseudomonadati</taxon>
        <taxon>Pseudomonadota</taxon>
        <taxon>Gammaproteobacteria</taxon>
        <taxon>Enterobacterales</taxon>
        <taxon>Pectobacteriaceae</taxon>
        <taxon>Pectobacterium</taxon>
    </lineage>
</organism>
<gene>
    <name evidence="2" type="ORF">F126LOC_012235</name>
    <name evidence="1" type="ORF">H4F48_05270</name>
</gene>
<evidence type="ECO:0000313" key="2">
    <source>
        <dbReference type="EMBL" id="QPK22451.1"/>
    </source>
</evidence>
<accession>A0A3S0XZ28</accession>
<reference evidence="1 4" key="1">
    <citation type="submission" date="2020-07" db="EMBL/GenBank/DDBJ databases">
        <title>A pangenomic view of the genus Pectobacterium provides insights into genome organization, phylogeny, and virulence.</title>
        <authorList>
            <person name="Jonkheer E."/>
            <person name="Brankovics B."/>
            <person name="Houwers I."/>
            <person name="Van Der Wolf J."/>
            <person name="Bonants P."/>
            <person name="Vreeburg R."/>
            <person name="Bollema R."/>
            <person name="De Haan J."/>
            <person name="Berke L."/>
            <person name="De Ridder D."/>
            <person name="Smit S."/>
            <person name="Van Der Lee T.A.J."/>
        </authorList>
    </citation>
    <scope>NUCLEOTIDE SEQUENCE [LARGE SCALE GENOMIC DNA]</scope>
    <source>
        <strain evidence="1 4">NAK:384</strain>
    </source>
</reference>
<dbReference type="AlphaFoldDB" id="A0A3S0XZ28"/>
<dbReference type="Proteomes" id="UP000762586">
    <property type="component" value="Unassembled WGS sequence"/>
</dbReference>
<sequence length="331" mass="38521">MADNSESFATIEQITSRPNFSYDLEITVNNFRSLVGRYHLSESVKCQVKTEHGNCGQKHQHGYLGVDDTGHEGLIGGICGDKYFGEHTQYIQERKRIDAELDRRESIEKLISYKDNFLSLSSTYANLFKETQNIKNKINYLYKGFPDIVLTYLYQAQRTQNWDLYIDVLRHTRGEKGMTSNWYIEKLCTFPPLPSQQEITSLIGKIENLQSIFNEACLTKIDELGTPKLKSYVKSISEFSELEISFNKHRKNTEDFVKKNNIYNLYYACANTKDKNNTVKTILYIMKDSNPTEASVRKKCDEIETIARKRFDKCEIRYNKKVMKFKKNSLG</sequence>
<proteinExistence type="predicted"/>
<evidence type="ECO:0000313" key="1">
    <source>
        <dbReference type="EMBL" id="MBN3105487.1"/>
    </source>
</evidence>
<evidence type="ECO:0000313" key="3">
    <source>
        <dbReference type="Proteomes" id="UP000269351"/>
    </source>
</evidence>
<protein>
    <submittedName>
        <fullName evidence="2">Uncharacterized protein</fullName>
    </submittedName>
</protein>
<dbReference type="Proteomes" id="UP000269351">
    <property type="component" value="Chromosome"/>
</dbReference>
<evidence type="ECO:0000313" key="4">
    <source>
        <dbReference type="Proteomes" id="UP000762586"/>
    </source>
</evidence>